<accession>A0ABX6I9W2</accession>
<protein>
    <submittedName>
        <fullName evidence="1">Uncharacterized protein</fullName>
    </submittedName>
</protein>
<dbReference type="EMBL" id="CP041979">
    <property type="protein sequence ID" value="QHH90684.1"/>
    <property type="molecule type" value="Genomic_DNA"/>
</dbReference>
<sequence length="85" mass="10058">MKFTVIDIQQIEGDKKVKRFFEKSGEDLKGLSKLNLNPCVVTKNTFKYLGEMNIKQRNHLLYELQCVVEYINLTEGELQSFQKWK</sequence>
<dbReference type="Proteomes" id="UP000464796">
    <property type="component" value="Chromosome"/>
</dbReference>
<reference evidence="1 2" key="1">
    <citation type="submission" date="2019-07" db="EMBL/GenBank/DDBJ databases">
        <authorList>
            <person name="Yu W.S."/>
            <person name="Cheong H.-M."/>
            <person name="Choi Y."/>
            <person name="Hwang K.J."/>
            <person name="Jung K."/>
            <person name="Lee S."/>
            <person name="Choi C."/>
        </authorList>
    </citation>
    <scope>NUCLEOTIDE SEQUENCE [LARGE SCALE GENOMIC DNA]</scope>
    <source>
        <strain evidence="1 2">NCCP 15909</strain>
    </source>
</reference>
<gene>
    <name evidence="1" type="ORF">FPL01_19375</name>
</gene>
<evidence type="ECO:0000313" key="1">
    <source>
        <dbReference type="EMBL" id="QHH90684.1"/>
    </source>
</evidence>
<dbReference type="RefSeq" id="WP_049114163.1">
    <property type="nucleotide sequence ID" value="NZ_JBNTKW010000002.1"/>
</dbReference>
<name>A0ABX6I9W2_9BACI</name>
<keyword evidence="2" id="KW-1185">Reference proteome</keyword>
<organism evidence="1 2">
    <name type="scientific">Bacillus pacificus</name>
    <dbReference type="NCBI Taxonomy" id="2026187"/>
    <lineage>
        <taxon>Bacteria</taxon>
        <taxon>Bacillati</taxon>
        <taxon>Bacillota</taxon>
        <taxon>Bacilli</taxon>
        <taxon>Bacillales</taxon>
        <taxon>Bacillaceae</taxon>
        <taxon>Bacillus</taxon>
        <taxon>Bacillus cereus group</taxon>
    </lineage>
</organism>
<proteinExistence type="predicted"/>
<evidence type="ECO:0000313" key="2">
    <source>
        <dbReference type="Proteomes" id="UP000464796"/>
    </source>
</evidence>